<dbReference type="AlphaFoldDB" id="A0A238ZNS6"/>
<dbReference type="OrthoDB" id="14392at2"/>
<dbReference type="Proteomes" id="UP000198405">
    <property type="component" value="Unassembled WGS sequence"/>
</dbReference>
<feature type="chain" id="PRO_5013325872" description="Lipoprotein" evidence="1">
    <location>
        <begin position="21"/>
        <end position="178"/>
    </location>
</feature>
<keyword evidence="1" id="KW-0732">Signal</keyword>
<protein>
    <recommendedName>
        <fullName evidence="4">Lipoprotein</fullName>
    </recommendedName>
</protein>
<proteinExistence type="predicted"/>
<name>A0A238ZNS6_9BACT</name>
<evidence type="ECO:0008006" key="4">
    <source>
        <dbReference type="Google" id="ProtNLM"/>
    </source>
</evidence>
<keyword evidence="3" id="KW-1185">Reference proteome</keyword>
<accession>A0A238ZNS6</accession>
<gene>
    <name evidence="2" type="ORF">SAMN06265340_1108</name>
</gene>
<organism evidence="2 3">
    <name type="scientific">Desulfurobacterium atlanticum</name>
    <dbReference type="NCBI Taxonomy" id="240169"/>
    <lineage>
        <taxon>Bacteria</taxon>
        <taxon>Pseudomonadati</taxon>
        <taxon>Aquificota</taxon>
        <taxon>Aquificia</taxon>
        <taxon>Desulfurobacteriales</taxon>
        <taxon>Desulfurobacteriaceae</taxon>
        <taxon>Desulfurobacterium</taxon>
    </lineage>
</organism>
<reference evidence="3" key="1">
    <citation type="submission" date="2017-06" db="EMBL/GenBank/DDBJ databases">
        <authorList>
            <person name="Varghese N."/>
            <person name="Submissions S."/>
        </authorList>
    </citation>
    <scope>NUCLEOTIDE SEQUENCE [LARGE SCALE GENOMIC DNA]</scope>
    <source>
        <strain evidence="3">DSM 15668</strain>
    </source>
</reference>
<feature type="signal peptide" evidence="1">
    <location>
        <begin position="1"/>
        <end position="20"/>
    </location>
</feature>
<evidence type="ECO:0000313" key="2">
    <source>
        <dbReference type="EMBL" id="SNR84323.1"/>
    </source>
</evidence>
<sequence>MKKRHLLFLCLLLLPSCKTVTEKPLVSTVKEYPWKTIKKPSDSLKGVANCFLKCSNGTSINGKAIIKLSDDKATIKVYASAGIYAGKITVSNKGIFASENIAPFATYIRNVDQIKSALTGYIYDRNFIILSPYLIEIPFGKIKELYFYKDGTFDKVVIENQQCQLTIKPIKVKEAKNE</sequence>
<dbReference type="RefSeq" id="WP_089323366.1">
    <property type="nucleotide sequence ID" value="NZ_FZOB01000010.1"/>
</dbReference>
<evidence type="ECO:0000313" key="3">
    <source>
        <dbReference type="Proteomes" id="UP000198405"/>
    </source>
</evidence>
<dbReference type="EMBL" id="FZOB01000010">
    <property type="protein sequence ID" value="SNR84323.1"/>
    <property type="molecule type" value="Genomic_DNA"/>
</dbReference>
<evidence type="ECO:0000256" key="1">
    <source>
        <dbReference type="SAM" id="SignalP"/>
    </source>
</evidence>